<name>A0A256IE18_9EURY</name>
<dbReference type="EMBL" id="NHPJ01000114">
    <property type="protein sequence ID" value="OYR54788.1"/>
    <property type="molecule type" value="Genomic_DNA"/>
</dbReference>
<dbReference type="InterPro" id="IPR014001">
    <property type="entry name" value="Helicase_ATP-bd"/>
</dbReference>
<evidence type="ECO:0000259" key="4">
    <source>
        <dbReference type="PROSITE" id="PS51192"/>
    </source>
</evidence>
<dbReference type="GO" id="GO:0016787">
    <property type="term" value="F:hydrolase activity"/>
    <property type="evidence" value="ECO:0007669"/>
    <property type="project" value="UniProtKB-KW"/>
</dbReference>
<keyword evidence="6" id="KW-0547">Nucleotide-binding</keyword>
<keyword evidence="6" id="KW-0347">Helicase</keyword>
<dbReference type="PROSITE" id="PS51194">
    <property type="entry name" value="HELICASE_CTER"/>
    <property type="match status" value="1"/>
</dbReference>
<dbReference type="Gene3D" id="3.30.870.10">
    <property type="entry name" value="Endonuclease Chain A"/>
    <property type="match status" value="1"/>
</dbReference>
<dbReference type="Pfam" id="PF00271">
    <property type="entry name" value="Helicase_C"/>
    <property type="match status" value="1"/>
</dbReference>
<comment type="caution">
    <text evidence="6">The sequence shown here is derived from an EMBL/GenBank/DDBJ whole genome shotgun (WGS) entry which is preliminary data.</text>
</comment>
<evidence type="ECO:0000259" key="5">
    <source>
        <dbReference type="PROSITE" id="PS51194"/>
    </source>
</evidence>
<evidence type="ECO:0000313" key="7">
    <source>
        <dbReference type="Proteomes" id="UP000216308"/>
    </source>
</evidence>
<sequence>MQHLNDRSWSPIYESRPNSRGTYLVDEFYVPALERSVQYDRIAGYFSSTALAVASQGIDALLEHGGEMRLVVGTDLYKSDKPVLERLSDELRDSLEELDDEQLDAHLQLLARLLREERLHIKVAVPREGSWQIFHPKMGIFRDDDDNALSFEGSVNETIGGWKRNYERFKVHRSWEDGEDAYVDADVDTFEQLWSNEHPFVEVYDLPEAIERELIDWKDPDSESEIKEAIQIARGEAPATELDKANIIADGPLTPGGLALAEEACTITPWPHQRVVSDTLVNTYPNSFLLCDEVGLGKTIEAGLTLSRLGLTDELETGLLLVPASLRQQWQEELWEKFNINAYRFERGSTNEYAFIDAFGQEHAPPSPSELNISDEERERAWVESPIWRFINRQSATTDSESVSQTPTIVIMSWHTARLEDRWDQVAPRDSGRVRTRDSVPASGRGRGPNNREGVWDAVIVDEAHNARKGSSFYGMLDRLRDHTQCYYFLTATPMQLHAGELYDLMALLDLPEQWDNEDRFVDFFETRQALSQAIHTVVDTDGSESDTSSWSAQATLDENRYQDRLPAERTLSDDIFDEVAGLLEIKADGSQARSIAKERVLKACTLAAGYGEHFDGYIEVFETALDEHDIDPFEAKEDEKLKYLLYPEWKADDEWLTYGRNDRLNALDDLSESGWRVVQDVLAGSTPVDALIHRNTRDTLRKYEQVGLLDETVPNRDPEQRQIELTDETRRVYDRIDDYTRKFYKLAQQSDEVENRAIGFVMTTYRQRLTSSIYAISQSLQHRLEKLRTQQAVLEQKQQAVKQARGPTFGSDSNTGQVLLDSLSEQDLTDFDSLDDIDGGFEDIDLTEIIPNVTEAGVDLLEQEIEELESFVSDLRQIDRDPKVDQLIDDLGELDREGHNRVIIFTQYTDTMDFIRSSLVSIHGETVATYSGRGGEMYDADEESWRTVGKERVKREFATDEGQVDILVCTDSASEGLNLQECGALINYDLPWNPMRVEQRIGRIDRIGQRYDEVEILNYSYKDTVETDIYERLDDRIDLFENVVGEMQPVLSGVSKQIRTATLEKDRDESHEAVAEADREFSEQIENQDQSDRVDVGESLETVEPLVAQDVIDEARLDAWQSYSHPDIGETREEDYRYPAPYQKSSLEAVLVENETLADTGVTFTPVTEIDIDITNSEYGGEFEHEETTYCLRWNGMELPEPDGEQTFAQFIAPSEDSVAVTFSSDCADEFPSIHHFAPGNPLLRELIETLRETSDEPRRLVRQAEFRETVTERPTVCGWTRNEKIGRVSSDGEVIEDLDIDLIDSWFTEFQENYEKTTSQ</sequence>
<organism evidence="6 7">
    <name type="scientific">Halorubrum halodurans</name>
    <dbReference type="NCBI Taxonomy" id="1383851"/>
    <lineage>
        <taxon>Archaea</taxon>
        <taxon>Methanobacteriati</taxon>
        <taxon>Methanobacteriota</taxon>
        <taxon>Stenosarchaea group</taxon>
        <taxon>Halobacteria</taxon>
        <taxon>Halobacteriales</taxon>
        <taxon>Haloferacaceae</taxon>
        <taxon>Halorubrum</taxon>
    </lineage>
</organism>
<evidence type="ECO:0000256" key="1">
    <source>
        <dbReference type="ARBA" id="ARBA00022801"/>
    </source>
</evidence>
<dbReference type="PANTHER" id="PTHR10799">
    <property type="entry name" value="SNF2/RAD54 HELICASE FAMILY"/>
    <property type="match status" value="1"/>
</dbReference>
<dbReference type="InterPro" id="IPR001650">
    <property type="entry name" value="Helicase_C-like"/>
</dbReference>
<dbReference type="InterPro" id="IPR027417">
    <property type="entry name" value="P-loop_NTPase"/>
</dbReference>
<dbReference type="GO" id="GO:0005524">
    <property type="term" value="F:ATP binding"/>
    <property type="evidence" value="ECO:0007669"/>
    <property type="project" value="InterPro"/>
</dbReference>
<feature type="coiled-coil region" evidence="2">
    <location>
        <begin position="778"/>
        <end position="805"/>
    </location>
</feature>
<dbReference type="SUPFAM" id="SSF52540">
    <property type="entry name" value="P-loop containing nucleoside triphosphate hydrolases"/>
    <property type="match status" value="2"/>
</dbReference>
<dbReference type="CDD" id="cd09179">
    <property type="entry name" value="PLDc_N_DEXD_a"/>
    <property type="match status" value="1"/>
</dbReference>
<evidence type="ECO:0000256" key="2">
    <source>
        <dbReference type="SAM" id="Coils"/>
    </source>
</evidence>
<keyword evidence="7" id="KW-1185">Reference proteome</keyword>
<proteinExistence type="predicted"/>
<feature type="region of interest" description="Disordered" evidence="3">
    <location>
        <begin position="427"/>
        <end position="452"/>
    </location>
</feature>
<dbReference type="InterPro" id="IPR000330">
    <property type="entry name" value="SNF2_N"/>
</dbReference>
<keyword evidence="2" id="KW-0175">Coiled coil</keyword>
<dbReference type="SMART" id="SM00490">
    <property type="entry name" value="HELICc"/>
    <property type="match status" value="1"/>
</dbReference>
<keyword evidence="6" id="KW-0067">ATP-binding</keyword>
<gene>
    <name evidence="6" type="ORF">DJ70_13105</name>
</gene>
<dbReference type="CDD" id="cd18793">
    <property type="entry name" value="SF2_C_SNF"/>
    <property type="match status" value="1"/>
</dbReference>
<dbReference type="Proteomes" id="UP000216308">
    <property type="component" value="Unassembled WGS sequence"/>
</dbReference>
<dbReference type="GO" id="GO:0004386">
    <property type="term" value="F:helicase activity"/>
    <property type="evidence" value="ECO:0007669"/>
    <property type="project" value="UniProtKB-KW"/>
</dbReference>
<reference evidence="6 7" key="1">
    <citation type="journal article" date="2014" name="Front. Microbiol.">
        <title>Population and genomic analysis of the genus Halorubrum.</title>
        <authorList>
            <person name="Fullmer M.S."/>
            <person name="Soucy S.M."/>
            <person name="Swithers K.S."/>
            <person name="Makkay A.M."/>
            <person name="Wheeler R."/>
            <person name="Ventosa A."/>
            <person name="Gogarten J.P."/>
            <person name="Papke R.T."/>
        </authorList>
    </citation>
    <scope>NUCLEOTIDE SEQUENCE [LARGE SCALE GENOMIC DNA]</scope>
    <source>
        <strain evidence="6 7">Cb34</strain>
    </source>
</reference>
<evidence type="ECO:0000256" key="3">
    <source>
        <dbReference type="SAM" id="MobiDB-lite"/>
    </source>
</evidence>
<feature type="domain" description="Helicase C-terminal" evidence="5">
    <location>
        <begin position="884"/>
        <end position="1052"/>
    </location>
</feature>
<dbReference type="SMART" id="SM00487">
    <property type="entry name" value="DEXDc"/>
    <property type="match status" value="1"/>
</dbReference>
<dbReference type="Pfam" id="PF00176">
    <property type="entry name" value="SNF2-rel_dom"/>
    <property type="match status" value="1"/>
</dbReference>
<feature type="domain" description="Helicase ATP-binding" evidence="4">
    <location>
        <begin position="279"/>
        <end position="512"/>
    </location>
</feature>
<dbReference type="InterPro" id="IPR049730">
    <property type="entry name" value="SNF2/RAD54-like_C"/>
</dbReference>
<dbReference type="RefSeq" id="WP_094533796.1">
    <property type="nucleotide sequence ID" value="NZ_NHPJ01000114.1"/>
</dbReference>
<dbReference type="Gene3D" id="3.40.50.300">
    <property type="entry name" value="P-loop containing nucleotide triphosphate hydrolases"/>
    <property type="match status" value="1"/>
</dbReference>
<dbReference type="OrthoDB" id="6396at2157"/>
<protein>
    <submittedName>
        <fullName evidence="6">Helicase</fullName>
    </submittedName>
</protein>
<dbReference type="Gene3D" id="3.40.50.10810">
    <property type="entry name" value="Tandem AAA-ATPase domain"/>
    <property type="match status" value="2"/>
</dbReference>
<accession>A0A256IE18</accession>
<dbReference type="InterPro" id="IPR038718">
    <property type="entry name" value="SNF2-like_sf"/>
</dbReference>
<keyword evidence="1" id="KW-0378">Hydrolase</keyword>
<dbReference type="GO" id="GO:0140097">
    <property type="term" value="F:catalytic activity, acting on DNA"/>
    <property type="evidence" value="ECO:0007669"/>
    <property type="project" value="UniProtKB-ARBA"/>
</dbReference>
<dbReference type="PROSITE" id="PS51192">
    <property type="entry name" value="HELICASE_ATP_BIND_1"/>
    <property type="match status" value="1"/>
</dbReference>
<evidence type="ECO:0000313" key="6">
    <source>
        <dbReference type="EMBL" id="OYR54788.1"/>
    </source>
</evidence>